<dbReference type="InterPro" id="IPR045246">
    <property type="entry name" value="Piwi_ago-like"/>
</dbReference>
<dbReference type="SMART" id="SM00950">
    <property type="entry name" value="Piwi"/>
    <property type="match status" value="1"/>
</dbReference>
<dbReference type="Gene3D" id="2.170.260.10">
    <property type="entry name" value="paz domain"/>
    <property type="match status" value="1"/>
</dbReference>
<dbReference type="PROSITE" id="PS50822">
    <property type="entry name" value="PIWI"/>
    <property type="match status" value="1"/>
</dbReference>
<dbReference type="InterPro" id="IPR012337">
    <property type="entry name" value="RNaseH-like_sf"/>
</dbReference>
<feature type="domain" description="PAZ" evidence="2">
    <location>
        <begin position="222"/>
        <end position="334"/>
    </location>
</feature>
<dbReference type="Pfam" id="PF02170">
    <property type="entry name" value="PAZ"/>
    <property type="match status" value="1"/>
</dbReference>
<evidence type="ECO:0000259" key="2">
    <source>
        <dbReference type="PROSITE" id="PS50821"/>
    </source>
</evidence>
<evidence type="ECO:0000313" key="4">
    <source>
        <dbReference type="EMBL" id="KDQ16674.1"/>
    </source>
</evidence>
<name>A0A067MM88_BOTB1</name>
<dbReference type="FunCoup" id="A0A067MM88">
    <property type="interactions" value="242"/>
</dbReference>
<dbReference type="Pfam" id="PF16488">
    <property type="entry name" value="ArgoL2"/>
    <property type="match status" value="1"/>
</dbReference>
<protein>
    <recommendedName>
        <fullName evidence="6">Piwi domain-containing protein</fullName>
    </recommendedName>
</protein>
<evidence type="ECO:0000259" key="3">
    <source>
        <dbReference type="PROSITE" id="PS50822"/>
    </source>
</evidence>
<dbReference type="GO" id="GO:0003723">
    <property type="term" value="F:RNA binding"/>
    <property type="evidence" value="ECO:0007669"/>
    <property type="project" value="InterPro"/>
</dbReference>
<dbReference type="STRING" id="930990.A0A067MM88"/>
<organism evidence="4 5">
    <name type="scientific">Botryobasidium botryosum (strain FD-172 SS1)</name>
    <dbReference type="NCBI Taxonomy" id="930990"/>
    <lineage>
        <taxon>Eukaryota</taxon>
        <taxon>Fungi</taxon>
        <taxon>Dikarya</taxon>
        <taxon>Basidiomycota</taxon>
        <taxon>Agaricomycotina</taxon>
        <taxon>Agaricomycetes</taxon>
        <taxon>Cantharellales</taxon>
        <taxon>Botryobasidiaceae</taxon>
        <taxon>Botryobasidium</taxon>
    </lineage>
</organism>
<sequence length="861" mass="95847">MSAAAAAALQHFEGLVGVRRQSVALATMGQPIEVTTNHFAMSSPKGVFYHYDAISADKVLPVKRNLELIDELQKRNAEIFHPRGIYDGKKNMFMTADIGESRTFQLSFSTKPGAKATTIVLKKAQEIDPSCLDGYLKGRSDVDEAQHNRVLTCIMAFNVAVRMVPIHKWPFNARSFFTNKETKSIKGGLEIWRGYFQSVRPTFGRLLVNIDITAGLMYKPGPLIDLCMDFLQLRDNRALMAGTISDRARSSLQRFIKRIRVLATHRGDKARAASIAEVLPMSAANYTFSKDGRVISVANYIKETYRLSLKFPDMVCVKFPKGDVLPLELLTVLPGQLVKNYKAQPDQVTEMLNFSKKRPDERINTITRGFEMMEYGNADYLRQSQVTIEPRPISIKGRVLPVPTLTFGGGIKVVPSGGKWDVMRKRLYEAKRIGAWSILVLEAPNRCSEASASEFGWKLSQAMKKLEFLYDKPPVLTGSGQSVRQSLKAAYDKAVEVSNGQVKAPTLVIVIVPFPATEMKEEIKRLGDIAVGFPTQCVRADKIFKCNDQYLNNLALKINTKIGGINSVLDIREPVPTMIVGADVSHPGPGQETIPSISALVSSVDPHNSVYIAQTEVQESRQEIIADLTTMMTTAIREFNGFRRHKLDGLVKAGQIKSYGEKDVWPHRILFYRDGVSEGQFAEVSREEVSAINLALTEMGLIGGKRPQLTFIIVGKRHHVRFFPAGGRGDRSGNAPAGLVVDSDITNPIMFDFYLQSHSGLLGTSRPSHYSVLHDENRFNADSLEKISYDLCHLYARATRSVSIPAPIVCARSRYHFDANMNVSDNATTVSGDGAPRYSLEDFKQGYKPIHGSLSRRMYFM</sequence>
<dbReference type="SMART" id="SM00949">
    <property type="entry name" value="PAZ"/>
    <property type="match status" value="1"/>
</dbReference>
<dbReference type="InterPro" id="IPR003100">
    <property type="entry name" value="PAZ_dom"/>
</dbReference>
<dbReference type="PROSITE" id="PS50821">
    <property type="entry name" value="PAZ"/>
    <property type="match status" value="1"/>
</dbReference>
<accession>A0A067MM88</accession>
<comment type="similarity">
    <text evidence="1">Belongs to the argonaute family.</text>
</comment>
<dbReference type="Gene3D" id="3.30.420.10">
    <property type="entry name" value="Ribonuclease H-like superfamily/Ribonuclease H"/>
    <property type="match status" value="1"/>
</dbReference>
<dbReference type="InParanoid" id="A0A067MM88"/>
<reference evidence="5" key="1">
    <citation type="journal article" date="2014" name="Proc. Natl. Acad. Sci. U.S.A.">
        <title>Extensive sampling of basidiomycete genomes demonstrates inadequacy of the white-rot/brown-rot paradigm for wood decay fungi.</title>
        <authorList>
            <person name="Riley R."/>
            <person name="Salamov A.A."/>
            <person name="Brown D.W."/>
            <person name="Nagy L.G."/>
            <person name="Floudas D."/>
            <person name="Held B.W."/>
            <person name="Levasseur A."/>
            <person name="Lombard V."/>
            <person name="Morin E."/>
            <person name="Otillar R."/>
            <person name="Lindquist E.A."/>
            <person name="Sun H."/>
            <person name="LaButti K.M."/>
            <person name="Schmutz J."/>
            <person name="Jabbour D."/>
            <person name="Luo H."/>
            <person name="Baker S.E."/>
            <person name="Pisabarro A.G."/>
            <person name="Walton J.D."/>
            <person name="Blanchette R.A."/>
            <person name="Henrissat B."/>
            <person name="Martin F."/>
            <person name="Cullen D."/>
            <person name="Hibbett D.S."/>
            <person name="Grigoriev I.V."/>
        </authorList>
    </citation>
    <scope>NUCLEOTIDE SEQUENCE [LARGE SCALE GENOMIC DNA]</scope>
    <source>
        <strain evidence="5">FD-172 SS1</strain>
    </source>
</reference>
<dbReference type="Gene3D" id="3.40.50.2300">
    <property type="match status" value="1"/>
</dbReference>
<dbReference type="InterPro" id="IPR014811">
    <property type="entry name" value="ArgoL1"/>
</dbReference>
<dbReference type="InterPro" id="IPR003165">
    <property type="entry name" value="Piwi"/>
</dbReference>
<evidence type="ECO:0008006" key="6">
    <source>
        <dbReference type="Google" id="ProtNLM"/>
    </source>
</evidence>
<dbReference type="InterPro" id="IPR032472">
    <property type="entry name" value="ArgoL2"/>
</dbReference>
<dbReference type="SUPFAM" id="SSF101690">
    <property type="entry name" value="PAZ domain"/>
    <property type="match status" value="1"/>
</dbReference>
<dbReference type="Proteomes" id="UP000027195">
    <property type="component" value="Unassembled WGS sequence"/>
</dbReference>
<feature type="domain" description="Piwi" evidence="3">
    <location>
        <begin position="507"/>
        <end position="808"/>
    </location>
</feature>
<proteinExistence type="inferred from homology"/>
<dbReference type="CDD" id="cd04657">
    <property type="entry name" value="Piwi_ago-like"/>
    <property type="match status" value="1"/>
</dbReference>
<dbReference type="HOGENOM" id="CLU_004544_4_3_1"/>
<keyword evidence="5" id="KW-1185">Reference proteome</keyword>
<dbReference type="InterPro" id="IPR032474">
    <property type="entry name" value="Argonaute_N"/>
</dbReference>
<dbReference type="OrthoDB" id="10252740at2759"/>
<dbReference type="InterPro" id="IPR036397">
    <property type="entry name" value="RNaseH_sf"/>
</dbReference>
<dbReference type="CDD" id="cd02846">
    <property type="entry name" value="PAZ_argonaute_like"/>
    <property type="match status" value="1"/>
</dbReference>
<evidence type="ECO:0000256" key="1">
    <source>
        <dbReference type="RuleBase" id="RU361178"/>
    </source>
</evidence>
<dbReference type="Pfam" id="PF08699">
    <property type="entry name" value="ArgoL1"/>
    <property type="match status" value="1"/>
</dbReference>
<dbReference type="Pfam" id="PF16486">
    <property type="entry name" value="ArgoN"/>
    <property type="match status" value="1"/>
</dbReference>
<dbReference type="AlphaFoldDB" id="A0A067MM88"/>
<gene>
    <name evidence="4" type="ORF">BOTBODRAFT_30592</name>
</gene>
<dbReference type="PANTHER" id="PTHR22891">
    <property type="entry name" value="EUKARYOTIC TRANSLATION INITIATION FACTOR 2C"/>
    <property type="match status" value="1"/>
</dbReference>
<dbReference type="Pfam" id="PF02171">
    <property type="entry name" value="Piwi"/>
    <property type="match status" value="1"/>
</dbReference>
<evidence type="ECO:0000313" key="5">
    <source>
        <dbReference type="Proteomes" id="UP000027195"/>
    </source>
</evidence>
<dbReference type="SUPFAM" id="SSF53098">
    <property type="entry name" value="Ribonuclease H-like"/>
    <property type="match status" value="1"/>
</dbReference>
<dbReference type="InterPro" id="IPR036085">
    <property type="entry name" value="PAZ_dom_sf"/>
</dbReference>
<dbReference type="EMBL" id="KL198026">
    <property type="protein sequence ID" value="KDQ16674.1"/>
    <property type="molecule type" value="Genomic_DNA"/>
</dbReference>
<dbReference type="SMART" id="SM01163">
    <property type="entry name" value="DUF1785"/>
    <property type="match status" value="1"/>
</dbReference>